<dbReference type="Proteomes" id="UP000270581">
    <property type="component" value="Unassembled WGS sequence"/>
</dbReference>
<evidence type="ECO:0000313" key="3">
    <source>
        <dbReference type="Proteomes" id="UP000270581"/>
    </source>
</evidence>
<reference evidence="2 3" key="1">
    <citation type="submission" date="2018-11" db="EMBL/GenBank/DDBJ databases">
        <title>Genome sequences of Natronomonas sp. CBA1133.</title>
        <authorList>
            <person name="Roh S.W."/>
            <person name="Cha I.-T."/>
        </authorList>
    </citation>
    <scope>NUCLEOTIDE SEQUENCE [LARGE SCALE GENOMIC DNA]</scope>
    <source>
        <strain evidence="2 3">CBA1133</strain>
    </source>
</reference>
<organism evidence="2 3">
    <name type="scientific">Halosegnis longus</name>
    <dbReference type="NCBI Taxonomy" id="2216012"/>
    <lineage>
        <taxon>Archaea</taxon>
        <taxon>Methanobacteriati</taxon>
        <taxon>Methanobacteriota</taxon>
        <taxon>Stenosarchaea group</taxon>
        <taxon>Halobacteria</taxon>
        <taxon>Halobacteriales</taxon>
        <taxon>Natronomonadaceae</taxon>
        <taxon>Halosegnis</taxon>
    </lineage>
</organism>
<feature type="transmembrane region" description="Helical" evidence="1">
    <location>
        <begin position="52"/>
        <end position="70"/>
    </location>
</feature>
<feature type="transmembrane region" description="Helical" evidence="1">
    <location>
        <begin position="28"/>
        <end position="46"/>
    </location>
</feature>
<gene>
    <name evidence="2" type="ORF">Nmn1133_04405</name>
</gene>
<dbReference type="EMBL" id="RJJC01000001">
    <property type="protein sequence ID" value="RNJ26000.1"/>
    <property type="molecule type" value="Genomic_DNA"/>
</dbReference>
<sequence length="75" mass="8081">MSQSNANETQYVEPNPVLRAIKLRWKHAVAVTVLGAATYGLYGIAQSWTIDSAVFGLVTLGIIVYAAVTLPSDMK</sequence>
<accession>A0AAJ4UVI5</accession>
<keyword evidence="3" id="KW-1185">Reference proteome</keyword>
<keyword evidence="1" id="KW-0812">Transmembrane</keyword>
<dbReference type="RefSeq" id="WP_075938284.1">
    <property type="nucleotide sequence ID" value="NZ_BDJH01000002.1"/>
</dbReference>
<keyword evidence="1" id="KW-1133">Transmembrane helix</keyword>
<evidence type="ECO:0000256" key="1">
    <source>
        <dbReference type="SAM" id="Phobius"/>
    </source>
</evidence>
<keyword evidence="1" id="KW-0472">Membrane</keyword>
<protein>
    <submittedName>
        <fullName evidence="2">Uncharacterized protein</fullName>
    </submittedName>
</protein>
<comment type="caution">
    <text evidence="2">The sequence shown here is derived from an EMBL/GenBank/DDBJ whole genome shotgun (WGS) entry which is preliminary data.</text>
</comment>
<evidence type="ECO:0000313" key="2">
    <source>
        <dbReference type="EMBL" id="RNJ26000.1"/>
    </source>
</evidence>
<dbReference type="AlphaFoldDB" id="A0AAJ4UVI5"/>
<proteinExistence type="predicted"/>
<name>A0AAJ4UVI5_9EURY</name>